<dbReference type="eggNOG" id="ENOG5030PAM">
    <property type="taxonomic scope" value="Bacteria"/>
</dbReference>
<organism evidence="2 3">
    <name type="scientific">Shewanella woodyi (strain ATCC 51908 / MS32)</name>
    <dbReference type="NCBI Taxonomy" id="392500"/>
    <lineage>
        <taxon>Bacteria</taxon>
        <taxon>Pseudomonadati</taxon>
        <taxon>Pseudomonadota</taxon>
        <taxon>Gammaproteobacteria</taxon>
        <taxon>Alteromonadales</taxon>
        <taxon>Shewanellaceae</taxon>
        <taxon>Shewanella</taxon>
    </lineage>
</organism>
<feature type="compositionally biased region" description="Polar residues" evidence="1">
    <location>
        <begin position="9"/>
        <end position="22"/>
    </location>
</feature>
<dbReference type="EMBL" id="CP000961">
    <property type="protein sequence ID" value="ACA85822.1"/>
    <property type="molecule type" value="Genomic_DNA"/>
</dbReference>
<dbReference type="Proteomes" id="UP000002168">
    <property type="component" value="Chromosome"/>
</dbReference>
<protein>
    <submittedName>
        <fullName evidence="2">Transcriptional regulator, CopG family</fullName>
    </submittedName>
</protein>
<evidence type="ECO:0000313" key="2">
    <source>
        <dbReference type="EMBL" id="ACA85822.1"/>
    </source>
</evidence>
<reference evidence="2 3" key="1">
    <citation type="submission" date="2008-02" db="EMBL/GenBank/DDBJ databases">
        <title>Complete sequence of Shewanella woodyi ATCC 51908.</title>
        <authorList>
            <consortium name="US DOE Joint Genome Institute"/>
            <person name="Copeland A."/>
            <person name="Lucas S."/>
            <person name="Lapidus A."/>
            <person name="Glavina del Rio T."/>
            <person name="Dalin E."/>
            <person name="Tice H."/>
            <person name="Bruce D."/>
            <person name="Goodwin L."/>
            <person name="Pitluck S."/>
            <person name="Sims D."/>
            <person name="Brettin T."/>
            <person name="Detter J.C."/>
            <person name="Han C."/>
            <person name="Kuske C.R."/>
            <person name="Schmutz J."/>
            <person name="Larimer F."/>
            <person name="Land M."/>
            <person name="Hauser L."/>
            <person name="Kyrpides N."/>
            <person name="Lykidis A."/>
            <person name="Zhao J.-S."/>
            <person name="Richardson P."/>
        </authorList>
    </citation>
    <scope>NUCLEOTIDE SEQUENCE [LARGE SCALE GENOMIC DNA]</scope>
    <source>
        <strain evidence="3">ATCC 51908 / MS32</strain>
    </source>
</reference>
<gene>
    <name evidence="2" type="ordered locus">Swoo_1534</name>
</gene>
<dbReference type="HOGENOM" id="CLU_149203_1_0_6"/>
<dbReference type="AlphaFoldDB" id="B1KKI2"/>
<accession>B1KKI2</accession>
<feature type="region of interest" description="Disordered" evidence="1">
    <location>
        <begin position="1"/>
        <end position="22"/>
    </location>
</feature>
<evidence type="ECO:0000313" key="3">
    <source>
        <dbReference type="Proteomes" id="UP000002168"/>
    </source>
</evidence>
<dbReference type="RefSeq" id="WP_012324168.1">
    <property type="nucleotide sequence ID" value="NC_010506.1"/>
</dbReference>
<name>B1KKI2_SHEWM</name>
<sequence length="143" mass="15872">MGLADLKKSSTQSNRGQTHVSRHQQVNIEDFIDEATHYAAGFKNTDQGMAEVITLASMVNQQPQQPSCKVKAQSAKAVTQIRKGNEPYRKATFTLSESAISHLAELASGCDVAKSKLIRFLIEHHFSLSDDERKTKERSIIVD</sequence>
<proteinExistence type="predicted"/>
<dbReference type="STRING" id="392500.Swoo_1534"/>
<dbReference type="KEGG" id="swd:Swoo_1534"/>
<evidence type="ECO:0000256" key="1">
    <source>
        <dbReference type="SAM" id="MobiDB-lite"/>
    </source>
</evidence>
<keyword evidence="3" id="KW-1185">Reference proteome</keyword>